<dbReference type="PATRIC" id="fig|1197719.3.peg.4315"/>
<evidence type="ECO:0000313" key="1">
    <source>
        <dbReference type="EMBL" id="AGR61504.1"/>
    </source>
</evidence>
<gene>
    <name evidence="1" type="ORF">A464_4322</name>
</gene>
<reference evidence="1 2" key="1">
    <citation type="submission" date="2013-07" db="EMBL/GenBank/DDBJ databases">
        <title>Genome sequence of Salmonella bongori N268-08 - a rare clinical isolate.</title>
        <authorList>
            <person name="Marti R."/>
            <person name="Hagens S."/>
            <person name="Loessner M.J."/>
            <person name="Klumpp J."/>
        </authorList>
    </citation>
    <scope>NUCLEOTIDE SEQUENCE [LARGE SCALE GENOMIC DNA]</scope>
    <source>
        <strain evidence="1 2">N268-08</strain>
    </source>
</reference>
<sequence>MSLNYLYSQQGFCIMPDYSAEKRVVDSGNALADGIMRSYL</sequence>
<organism evidence="1 2">
    <name type="scientific">Salmonella bongori N268-08</name>
    <dbReference type="NCBI Taxonomy" id="1197719"/>
    <lineage>
        <taxon>Bacteria</taxon>
        <taxon>Pseudomonadati</taxon>
        <taxon>Pseudomonadota</taxon>
        <taxon>Gammaproteobacteria</taxon>
        <taxon>Enterobacterales</taxon>
        <taxon>Enterobacteriaceae</taxon>
        <taxon>Salmonella</taxon>
    </lineage>
</organism>
<dbReference type="EMBL" id="CP006608">
    <property type="protein sequence ID" value="AGR61504.1"/>
    <property type="molecule type" value="Genomic_DNA"/>
</dbReference>
<dbReference type="AlphaFoldDB" id="S5N3L0"/>
<accession>S5N3L0</accession>
<evidence type="ECO:0000313" key="2">
    <source>
        <dbReference type="Proteomes" id="UP000015042"/>
    </source>
</evidence>
<protein>
    <submittedName>
        <fullName evidence="1">Uncharacterized protein</fullName>
    </submittedName>
</protein>
<name>S5N3L0_SALBN</name>
<dbReference type="KEGG" id="sbz:A464_4322"/>
<dbReference type="HOGENOM" id="CLU_3296116_0_0_6"/>
<proteinExistence type="predicted"/>
<dbReference type="Proteomes" id="UP000015042">
    <property type="component" value="Chromosome"/>
</dbReference>